<keyword evidence="3" id="KW-1185">Reference proteome</keyword>
<reference evidence="2 3" key="1">
    <citation type="submission" date="2024-02" db="EMBL/GenBank/DDBJ databases">
        <title>Complete genome sequence of Pelagibacterium nitratireducens ZH15.</title>
        <authorList>
            <person name="Zhao L.H."/>
        </authorList>
    </citation>
    <scope>NUCLEOTIDE SEQUENCE [LARGE SCALE GENOMIC DNA]</scope>
    <source>
        <strain evidence="2 3">ZH15</strain>
    </source>
</reference>
<organism evidence="2 3">
    <name type="scientific">Pelagibacterium nitratireducens</name>
    <dbReference type="NCBI Taxonomy" id="1046114"/>
    <lineage>
        <taxon>Bacteria</taxon>
        <taxon>Pseudomonadati</taxon>
        <taxon>Pseudomonadota</taxon>
        <taxon>Alphaproteobacteria</taxon>
        <taxon>Hyphomicrobiales</taxon>
        <taxon>Devosiaceae</taxon>
        <taxon>Pelagibacterium</taxon>
    </lineage>
</organism>
<evidence type="ECO:0000313" key="2">
    <source>
        <dbReference type="EMBL" id="WWT32199.1"/>
    </source>
</evidence>
<feature type="signal peptide" evidence="1">
    <location>
        <begin position="1"/>
        <end position="22"/>
    </location>
</feature>
<accession>A0ABZ2I1S1</accession>
<protein>
    <recommendedName>
        <fullName evidence="4">Secreted protein</fullName>
    </recommendedName>
</protein>
<keyword evidence="1" id="KW-0732">Signal</keyword>
<gene>
    <name evidence="2" type="ORF">V6617_14460</name>
</gene>
<name>A0ABZ2I1S1_9HYPH</name>
<evidence type="ECO:0000313" key="3">
    <source>
        <dbReference type="Proteomes" id="UP001369958"/>
    </source>
</evidence>
<evidence type="ECO:0008006" key="4">
    <source>
        <dbReference type="Google" id="ProtNLM"/>
    </source>
</evidence>
<feature type="chain" id="PRO_5046999971" description="Secreted protein" evidence="1">
    <location>
        <begin position="23"/>
        <end position="115"/>
    </location>
</feature>
<dbReference type="RefSeq" id="WP_338607661.1">
    <property type="nucleotide sequence ID" value="NZ_CP146275.1"/>
</dbReference>
<dbReference type="EMBL" id="CP146275">
    <property type="protein sequence ID" value="WWT32199.1"/>
    <property type="molecule type" value="Genomic_DNA"/>
</dbReference>
<dbReference type="Proteomes" id="UP001369958">
    <property type="component" value="Chromosome"/>
</dbReference>
<proteinExistence type="predicted"/>
<evidence type="ECO:0000256" key="1">
    <source>
        <dbReference type="SAM" id="SignalP"/>
    </source>
</evidence>
<sequence length="115" mass="12402">MTRYLPILMLAFGLLLVSASFASARAPETLPVGVDALCLDASAKVAFDSEAPEKLGRCWKQMGLGILVPGCQFHADLARVEQPPKPDAHNCWPAPMELVVDDDPPQLLDIPPPRA</sequence>